<dbReference type="Proteomes" id="UP000286097">
    <property type="component" value="Unassembled WGS sequence"/>
</dbReference>
<dbReference type="AlphaFoldDB" id="A0A3R7XTL8"/>
<dbReference type="EMBL" id="QKXF01000266">
    <property type="protein sequence ID" value="RQM13322.1"/>
    <property type="molecule type" value="Genomic_DNA"/>
</dbReference>
<evidence type="ECO:0000313" key="2">
    <source>
        <dbReference type="Proteomes" id="UP000286097"/>
    </source>
</evidence>
<sequence length="88" mass="10074">MFFATSWITEHRNKIVTHYAEMSTVRRASDPKSVVYKILYSAIASITSTVYSVVMRLQGHRLTISQQESIIQQIDSRLNAHHQIGEPV</sequence>
<dbReference type="VEuPathDB" id="FungiDB:DD237_007280"/>
<evidence type="ECO:0000313" key="1">
    <source>
        <dbReference type="EMBL" id="RQM13322.1"/>
    </source>
</evidence>
<accession>A0A3R7XTL8</accession>
<comment type="caution">
    <text evidence="1">The sequence shown here is derived from an EMBL/GenBank/DDBJ whole genome shotgun (WGS) entry which is preliminary data.</text>
</comment>
<name>A0A3R7XTL8_9STRA</name>
<reference evidence="1 2" key="1">
    <citation type="submission" date="2018-06" db="EMBL/GenBank/DDBJ databases">
        <title>Comparative genomics of downy mildews reveals potential adaptations to biotrophy.</title>
        <authorList>
            <person name="Fletcher K."/>
            <person name="Klosterman S.J."/>
            <person name="Derevnina L."/>
            <person name="Martin F."/>
            <person name="Koike S."/>
            <person name="Reyes Chin-Wo S."/>
            <person name="Mou B."/>
            <person name="Michelmore R."/>
        </authorList>
    </citation>
    <scope>NUCLEOTIDE SEQUENCE [LARGE SCALE GENOMIC DNA]</scope>
    <source>
        <strain evidence="1 2">R13</strain>
    </source>
</reference>
<organism evidence="1 2">
    <name type="scientific">Peronospora effusa</name>
    <dbReference type="NCBI Taxonomy" id="542832"/>
    <lineage>
        <taxon>Eukaryota</taxon>
        <taxon>Sar</taxon>
        <taxon>Stramenopiles</taxon>
        <taxon>Oomycota</taxon>
        <taxon>Peronosporomycetes</taxon>
        <taxon>Peronosporales</taxon>
        <taxon>Peronosporaceae</taxon>
        <taxon>Peronospora</taxon>
    </lineage>
</organism>
<gene>
    <name evidence="1" type="ORF">DD237_007280</name>
</gene>
<protein>
    <submittedName>
        <fullName evidence="1">Uncharacterized protein</fullName>
    </submittedName>
</protein>
<proteinExistence type="predicted"/>